<dbReference type="PANTHER" id="PTHR36439:SF1">
    <property type="entry name" value="DUF1697 DOMAIN-CONTAINING PROTEIN"/>
    <property type="match status" value="1"/>
</dbReference>
<dbReference type="InterPro" id="IPR012545">
    <property type="entry name" value="DUF1697"/>
</dbReference>
<dbReference type="SUPFAM" id="SSF160379">
    <property type="entry name" value="SP0830-like"/>
    <property type="match status" value="1"/>
</dbReference>
<dbReference type="PIRSF" id="PIRSF008502">
    <property type="entry name" value="UCP008502"/>
    <property type="match status" value="1"/>
</dbReference>
<comment type="caution">
    <text evidence="1">The sequence shown here is derived from an EMBL/GenBank/DDBJ whole genome shotgun (WGS) entry which is preliminary data.</text>
</comment>
<evidence type="ECO:0000313" key="2">
    <source>
        <dbReference type="Proteomes" id="UP000012313"/>
    </source>
</evidence>
<protein>
    <submittedName>
        <fullName evidence="1">PF08002 family protein</fullName>
    </submittedName>
</protein>
<gene>
    <name evidence="1" type="ORF">LEP1GSC060_2204</name>
</gene>
<accession>N1WBX2</accession>
<sequence>MEFYGKTPEKKMKTYIAMLRGINVSGQKKILMKDLSSLFISLGFTNVKTYIQSGNVLFQSKNKNVKELISSIEKKIVEVFGFEAAVFIRTKEELKSVLGSNPFPKKDPSRIYVSFLNESKKNPDLTEIDSAKAKGEELIVRDREIYFFSPKGYGATKLSNNFLEKKLNVAATTRNWKTIVALCALSDEPTTK</sequence>
<dbReference type="EMBL" id="AOHC02000030">
    <property type="protein sequence ID" value="EMY77761.1"/>
    <property type="molecule type" value="Genomic_DNA"/>
</dbReference>
<keyword evidence="2" id="KW-1185">Reference proteome</keyword>
<dbReference type="PANTHER" id="PTHR36439">
    <property type="entry name" value="BLL4334 PROTEIN"/>
    <property type="match status" value="1"/>
</dbReference>
<dbReference type="AlphaFoldDB" id="N1WBX2"/>
<dbReference type="STRING" id="1218598.LEP1GSC060_2204"/>
<reference evidence="1" key="1">
    <citation type="submission" date="2013-03" db="EMBL/GenBank/DDBJ databases">
        <authorList>
            <person name="Harkins D.M."/>
            <person name="Durkin A.S."/>
            <person name="Brinkac L.M."/>
            <person name="Haft D.H."/>
            <person name="Selengut J.D."/>
            <person name="Sanka R."/>
            <person name="DePew J."/>
            <person name="Purushe J."/>
            <person name="Hartskeerl R.A."/>
            <person name="Ahmed A."/>
            <person name="van der Linden H."/>
            <person name="Goris M.G.A."/>
            <person name="Vinetz J.M."/>
            <person name="Sutton G.G."/>
            <person name="Nierman W.C."/>
            <person name="Fouts D.E."/>
        </authorList>
    </citation>
    <scope>NUCLEOTIDE SEQUENCE [LARGE SCALE GENOMIC DNA]</scope>
    <source>
        <strain evidence="1">ICFT</strain>
    </source>
</reference>
<dbReference type="Gene3D" id="3.30.70.1280">
    <property type="entry name" value="SP0830-like domains"/>
    <property type="match status" value="1"/>
</dbReference>
<proteinExistence type="predicted"/>
<dbReference type="Proteomes" id="UP000012313">
    <property type="component" value="Unassembled WGS sequence"/>
</dbReference>
<dbReference type="Pfam" id="PF08002">
    <property type="entry name" value="DUF1697"/>
    <property type="match status" value="1"/>
</dbReference>
<organism evidence="1 2">
    <name type="scientific">Leptospira weilii serovar Ranarum str. ICFT</name>
    <dbReference type="NCBI Taxonomy" id="1218598"/>
    <lineage>
        <taxon>Bacteria</taxon>
        <taxon>Pseudomonadati</taxon>
        <taxon>Spirochaetota</taxon>
        <taxon>Spirochaetia</taxon>
        <taxon>Leptospirales</taxon>
        <taxon>Leptospiraceae</taxon>
        <taxon>Leptospira</taxon>
    </lineage>
</organism>
<evidence type="ECO:0000313" key="1">
    <source>
        <dbReference type="EMBL" id="EMY77761.1"/>
    </source>
</evidence>
<name>N1WBX2_9LEPT</name>